<keyword evidence="5" id="KW-1185">Reference proteome</keyword>
<dbReference type="SUPFAM" id="SSF50156">
    <property type="entry name" value="PDZ domain-like"/>
    <property type="match status" value="2"/>
</dbReference>
<dbReference type="CDD" id="cd06721">
    <property type="entry name" value="PDZ1_syntenin-like"/>
    <property type="match status" value="1"/>
</dbReference>
<dbReference type="GO" id="GO:0005886">
    <property type="term" value="C:plasma membrane"/>
    <property type="evidence" value="ECO:0007669"/>
    <property type="project" value="TreeGrafter"/>
</dbReference>
<dbReference type="InterPro" id="IPR001478">
    <property type="entry name" value="PDZ"/>
</dbReference>
<proteinExistence type="predicted"/>
<reference evidence="4" key="2">
    <citation type="submission" date="2025-09" db="UniProtKB">
        <authorList>
            <consortium name="Ensembl"/>
        </authorList>
    </citation>
    <scope>IDENTIFICATION</scope>
</reference>
<feature type="compositionally biased region" description="Basic and acidic residues" evidence="2">
    <location>
        <begin position="274"/>
        <end position="288"/>
    </location>
</feature>
<keyword evidence="1" id="KW-0677">Repeat</keyword>
<feature type="region of interest" description="Disordered" evidence="2">
    <location>
        <begin position="341"/>
        <end position="417"/>
    </location>
</feature>
<sequence length="417" mass="42926">MATLYPSLEDMKGHQILEVSVGAPSPSSSSSPCPAAAPALYPDLAALEDYMGLSLASEDIQKNLVPAGSAALVPAGPALGQLVAPLSGSDAGLRRAAIKPGLREIHLCKDERGKTGLKLKNVDQGIFVQLVKANSPAALVGLRFGDQVLQLDGESCAGWSSGKAHKALKKASPEKIVMVVRDRPFQRTVTMHKDSTGHVGFVVKKGQIVSLAKDGSAARNGLLTHHYVCEVNGQNVIGLKVGAGLWSPLHERCVPPAVLHRTALHRGTGLRPGRCKENRKESKCKELSAHPGRRAASQQRGAASAGERGCSIAARRLLHAHLPETVLFLLPDTSAAAAVASPESRLRGAPLLPRPPGPRGLHSQTEQPGRPAASGEPGPRVGALQSAVGSVEGGGRAVRGSASGAGGAAGGGGGVVR</sequence>
<feature type="compositionally biased region" description="Gly residues" evidence="2">
    <location>
        <begin position="391"/>
        <end position="417"/>
    </location>
</feature>
<organism evidence="4 5">
    <name type="scientific">Apteryx owenii</name>
    <name type="common">Little spotted kiwi</name>
    <dbReference type="NCBI Taxonomy" id="8824"/>
    <lineage>
        <taxon>Eukaryota</taxon>
        <taxon>Metazoa</taxon>
        <taxon>Chordata</taxon>
        <taxon>Craniata</taxon>
        <taxon>Vertebrata</taxon>
        <taxon>Euteleostomi</taxon>
        <taxon>Archelosauria</taxon>
        <taxon>Archosauria</taxon>
        <taxon>Dinosauria</taxon>
        <taxon>Saurischia</taxon>
        <taxon>Theropoda</taxon>
        <taxon>Coelurosauria</taxon>
        <taxon>Aves</taxon>
        <taxon>Palaeognathae</taxon>
        <taxon>Apterygiformes</taxon>
        <taxon>Apterygidae</taxon>
        <taxon>Apteryx</taxon>
    </lineage>
</organism>
<dbReference type="InterPro" id="IPR036034">
    <property type="entry name" value="PDZ_sf"/>
</dbReference>
<evidence type="ECO:0000256" key="1">
    <source>
        <dbReference type="ARBA" id="ARBA00022737"/>
    </source>
</evidence>
<dbReference type="Pfam" id="PF00595">
    <property type="entry name" value="PDZ"/>
    <property type="match status" value="1"/>
</dbReference>
<feature type="region of interest" description="Disordered" evidence="2">
    <location>
        <begin position="268"/>
        <end position="305"/>
    </location>
</feature>
<dbReference type="Proteomes" id="UP000694424">
    <property type="component" value="Unplaced"/>
</dbReference>
<feature type="domain" description="PDZ" evidence="3">
    <location>
        <begin position="104"/>
        <end position="183"/>
    </location>
</feature>
<feature type="compositionally biased region" description="Low complexity" evidence="2">
    <location>
        <begin position="294"/>
        <end position="305"/>
    </location>
</feature>
<evidence type="ECO:0000313" key="4">
    <source>
        <dbReference type="Ensembl" id="ENSAOWP00000003195.1"/>
    </source>
</evidence>
<dbReference type="GO" id="GO:0005737">
    <property type="term" value="C:cytoplasm"/>
    <property type="evidence" value="ECO:0007669"/>
    <property type="project" value="TreeGrafter"/>
</dbReference>
<dbReference type="PROSITE" id="PS50106">
    <property type="entry name" value="PDZ"/>
    <property type="match status" value="2"/>
</dbReference>
<evidence type="ECO:0000259" key="3">
    <source>
        <dbReference type="PROSITE" id="PS50106"/>
    </source>
</evidence>
<dbReference type="AlphaFoldDB" id="A0A8B9S493"/>
<name>A0A8B9S493_APTOW</name>
<evidence type="ECO:0000313" key="5">
    <source>
        <dbReference type="Proteomes" id="UP000694424"/>
    </source>
</evidence>
<dbReference type="PANTHER" id="PTHR12345">
    <property type="entry name" value="SYNTENIN RELATED"/>
    <property type="match status" value="1"/>
</dbReference>
<dbReference type="Ensembl" id="ENSAOWT00000003644.1">
    <property type="protein sequence ID" value="ENSAOWP00000003195.1"/>
    <property type="gene ID" value="ENSAOWG00000002248.1"/>
</dbReference>
<dbReference type="FunFam" id="2.30.42.10:FF:000065">
    <property type="entry name" value="syntenin-1 isoform X1"/>
    <property type="match status" value="1"/>
</dbReference>
<dbReference type="SMART" id="SM00228">
    <property type="entry name" value="PDZ"/>
    <property type="match status" value="1"/>
</dbReference>
<dbReference type="InterPro" id="IPR051230">
    <property type="entry name" value="APP-Binding"/>
</dbReference>
<accession>A0A8B9S493</accession>
<dbReference type="PANTHER" id="PTHR12345:SF13">
    <property type="entry name" value="SYNTENIN-2"/>
    <property type="match status" value="1"/>
</dbReference>
<reference evidence="4" key="1">
    <citation type="submission" date="2025-08" db="UniProtKB">
        <authorList>
            <consortium name="Ensembl"/>
        </authorList>
    </citation>
    <scope>IDENTIFICATION</scope>
</reference>
<protein>
    <submittedName>
        <fullName evidence="4">Syndecan binding protein 2</fullName>
    </submittedName>
</protein>
<dbReference type="Gene3D" id="2.30.42.10">
    <property type="match status" value="2"/>
</dbReference>
<evidence type="ECO:0000256" key="2">
    <source>
        <dbReference type="SAM" id="MobiDB-lite"/>
    </source>
</evidence>
<feature type="domain" description="PDZ" evidence="3">
    <location>
        <begin position="188"/>
        <end position="239"/>
    </location>
</feature>